<dbReference type="Proteomes" id="UP000243528">
    <property type="component" value="Unassembled WGS sequence"/>
</dbReference>
<dbReference type="PANTHER" id="PTHR33254">
    <property type="entry name" value="4-HYDROXY-4-METHYL-2-OXOGLUTARATE ALDOLASE 3-RELATED"/>
    <property type="match status" value="1"/>
</dbReference>
<evidence type="ECO:0000256" key="12">
    <source>
        <dbReference type="ARBA" id="ARBA00047973"/>
    </source>
</evidence>
<comment type="catalytic activity">
    <reaction evidence="1">
        <text>4-hydroxy-4-methyl-2-oxoglutarate = 2 pyruvate</text>
        <dbReference type="Rhea" id="RHEA:22748"/>
        <dbReference type="ChEBI" id="CHEBI:15361"/>
        <dbReference type="ChEBI" id="CHEBI:58276"/>
        <dbReference type="EC" id="4.1.3.17"/>
    </reaction>
</comment>
<comment type="function">
    <text evidence="8">Catalyzes the aldol cleavage of 4-hydroxy-4-methyl-2-oxoglutarate (HMG) into 2 molecules of pyruvate. Also contains a secondary oxaloacetate (OAA) decarboxylase activity due to the common pyruvate enolate transition state formed following C-C bond cleavage in the retro-aldol and decarboxylation reactions.</text>
</comment>
<dbReference type="EC" id="4.1.3.17" evidence="5"/>
<keyword evidence="13" id="KW-0479">Metal-binding</keyword>
<evidence type="ECO:0000313" key="15">
    <source>
        <dbReference type="Proteomes" id="UP000243528"/>
    </source>
</evidence>
<evidence type="ECO:0000256" key="5">
    <source>
        <dbReference type="ARBA" id="ARBA00012213"/>
    </source>
</evidence>
<evidence type="ECO:0000256" key="4">
    <source>
        <dbReference type="ARBA" id="ARBA00011233"/>
    </source>
</evidence>
<dbReference type="GO" id="GO:0008948">
    <property type="term" value="F:oxaloacetate decarboxylase activity"/>
    <property type="evidence" value="ECO:0007669"/>
    <property type="project" value="UniProtKB-EC"/>
</dbReference>
<comment type="cofactor">
    <cofactor evidence="2">
        <name>a divalent metal cation</name>
        <dbReference type="ChEBI" id="CHEBI:60240"/>
    </cofactor>
</comment>
<organism evidence="14 15">
    <name type="scientific">Haloactinopolyspora alba</name>
    <dbReference type="NCBI Taxonomy" id="648780"/>
    <lineage>
        <taxon>Bacteria</taxon>
        <taxon>Bacillati</taxon>
        <taxon>Actinomycetota</taxon>
        <taxon>Actinomycetes</taxon>
        <taxon>Jiangellales</taxon>
        <taxon>Jiangellaceae</taxon>
        <taxon>Haloactinopolyspora</taxon>
    </lineage>
</organism>
<accession>A0A2P8E2F6</accession>
<keyword evidence="15" id="KW-1185">Reference proteome</keyword>
<reference evidence="14 15" key="1">
    <citation type="submission" date="2018-03" db="EMBL/GenBank/DDBJ databases">
        <title>Genomic Encyclopedia of Archaeal and Bacterial Type Strains, Phase II (KMG-II): from individual species to whole genera.</title>
        <authorList>
            <person name="Goeker M."/>
        </authorList>
    </citation>
    <scope>NUCLEOTIDE SEQUENCE [LARGE SCALE GENOMIC DNA]</scope>
    <source>
        <strain evidence="14 15">DSM 45211</strain>
    </source>
</reference>
<comment type="caution">
    <text evidence="14">The sequence shown here is derived from an EMBL/GenBank/DDBJ whole genome shotgun (WGS) entry which is preliminary data.</text>
</comment>
<dbReference type="RefSeq" id="WP_106537386.1">
    <property type="nucleotide sequence ID" value="NZ_PYGE01000007.1"/>
</dbReference>
<dbReference type="CDD" id="cd16841">
    <property type="entry name" value="RraA_family"/>
    <property type="match status" value="1"/>
</dbReference>
<dbReference type="SUPFAM" id="SSF89562">
    <property type="entry name" value="RraA-like"/>
    <property type="match status" value="1"/>
</dbReference>
<evidence type="ECO:0000256" key="10">
    <source>
        <dbReference type="ARBA" id="ARBA00030169"/>
    </source>
</evidence>
<proteinExistence type="inferred from homology"/>
<feature type="binding site" evidence="13">
    <location>
        <begin position="93"/>
        <end position="96"/>
    </location>
    <ligand>
        <name>substrate</name>
    </ligand>
</feature>
<evidence type="ECO:0000256" key="9">
    <source>
        <dbReference type="ARBA" id="ARBA00029596"/>
    </source>
</evidence>
<dbReference type="Pfam" id="PF03737">
    <property type="entry name" value="RraA-like"/>
    <property type="match status" value="1"/>
</dbReference>
<evidence type="ECO:0000256" key="3">
    <source>
        <dbReference type="ARBA" id="ARBA00008621"/>
    </source>
</evidence>
<evidence type="ECO:0000313" key="14">
    <source>
        <dbReference type="EMBL" id="PSL03636.1"/>
    </source>
</evidence>
<dbReference type="EMBL" id="PYGE01000007">
    <property type="protein sequence ID" value="PSL03636.1"/>
    <property type="molecule type" value="Genomic_DNA"/>
</dbReference>
<evidence type="ECO:0000256" key="1">
    <source>
        <dbReference type="ARBA" id="ARBA00001342"/>
    </source>
</evidence>
<dbReference type="PANTHER" id="PTHR33254:SF4">
    <property type="entry name" value="4-HYDROXY-4-METHYL-2-OXOGLUTARATE ALDOLASE 3-RELATED"/>
    <property type="match status" value="1"/>
</dbReference>
<evidence type="ECO:0000256" key="11">
    <source>
        <dbReference type="ARBA" id="ARBA00032305"/>
    </source>
</evidence>
<dbReference type="InterPro" id="IPR005493">
    <property type="entry name" value="RraA/RraA-like"/>
</dbReference>
<comment type="similarity">
    <text evidence="3">Belongs to the class II aldolase/RraA-like family.</text>
</comment>
<evidence type="ECO:0000256" key="6">
    <source>
        <dbReference type="ARBA" id="ARBA00012947"/>
    </source>
</evidence>
<dbReference type="OrthoDB" id="943692at2"/>
<evidence type="ECO:0000256" key="13">
    <source>
        <dbReference type="PIRSR" id="PIRSR605493-1"/>
    </source>
</evidence>
<dbReference type="GO" id="GO:0047443">
    <property type="term" value="F:4-hydroxy-4-methyl-2-oxoglutarate aldolase activity"/>
    <property type="evidence" value="ECO:0007669"/>
    <property type="project" value="UniProtKB-EC"/>
</dbReference>
<comment type="cofactor">
    <cofactor evidence="13">
        <name>Mg(2+)</name>
        <dbReference type="ChEBI" id="CHEBI:18420"/>
    </cofactor>
</comment>
<evidence type="ECO:0000256" key="2">
    <source>
        <dbReference type="ARBA" id="ARBA00001968"/>
    </source>
</evidence>
<evidence type="ECO:0000256" key="8">
    <source>
        <dbReference type="ARBA" id="ARBA00025046"/>
    </source>
</evidence>
<sequence length="216" mass="22581">MTTYSQDTIDGYRAVTTASVCDALQSLGVQGFLSSQIRLRVGHKIVGPAVTVREEPTDQAEPPTLALDLIDAAVPGSVVVIDVDGASEVAVWGGLMTAGAVANKLAGAVLDAGVRDVEEIGRDFDFTVFARSTTPATTVGRFRTVESNVPVTCGGVRITPGDLIVGDSDGVVAVPAAHVDETLATAREIEEKERQQTKLILETGSLAEGMARYGRI</sequence>
<dbReference type="EC" id="4.1.1.112" evidence="6"/>
<dbReference type="InterPro" id="IPR036704">
    <property type="entry name" value="RraA/RraA-like_sf"/>
</dbReference>
<name>A0A2P8E2F6_9ACTN</name>
<evidence type="ECO:0000256" key="7">
    <source>
        <dbReference type="ARBA" id="ARBA00016549"/>
    </source>
</evidence>
<feature type="binding site" evidence="13">
    <location>
        <position position="116"/>
    </location>
    <ligand>
        <name>Mg(2+)</name>
        <dbReference type="ChEBI" id="CHEBI:18420"/>
    </ligand>
</feature>
<keyword evidence="13" id="KW-0460">Magnesium</keyword>
<dbReference type="Gene3D" id="3.50.30.40">
    <property type="entry name" value="Ribonuclease E inhibitor RraA/RraA-like"/>
    <property type="match status" value="1"/>
</dbReference>
<comment type="catalytic activity">
    <reaction evidence="12">
        <text>oxaloacetate + H(+) = pyruvate + CO2</text>
        <dbReference type="Rhea" id="RHEA:15641"/>
        <dbReference type="ChEBI" id="CHEBI:15361"/>
        <dbReference type="ChEBI" id="CHEBI:15378"/>
        <dbReference type="ChEBI" id="CHEBI:16452"/>
        <dbReference type="ChEBI" id="CHEBI:16526"/>
        <dbReference type="EC" id="4.1.1.112"/>
    </reaction>
</comment>
<dbReference type="AlphaFoldDB" id="A0A2P8E2F6"/>
<comment type="subunit">
    <text evidence="4">Homotrimer.</text>
</comment>
<gene>
    <name evidence="14" type="ORF">CLV30_107117</name>
</gene>
<protein>
    <recommendedName>
        <fullName evidence="7">Putative 4-hydroxy-4-methyl-2-oxoglutarate aldolase</fullName>
        <ecNumber evidence="6">4.1.1.112</ecNumber>
        <ecNumber evidence="5">4.1.3.17</ecNumber>
    </recommendedName>
    <alternativeName>
        <fullName evidence="11">Oxaloacetate decarboxylase</fullName>
    </alternativeName>
    <alternativeName>
        <fullName evidence="9">Regulator of ribonuclease activity homolog</fullName>
    </alternativeName>
    <alternativeName>
        <fullName evidence="10">RraA-like protein</fullName>
    </alternativeName>
</protein>
<dbReference type="GO" id="GO:0046872">
    <property type="term" value="F:metal ion binding"/>
    <property type="evidence" value="ECO:0007669"/>
    <property type="project" value="UniProtKB-KW"/>
</dbReference>
<feature type="binding site" evidence="13">
    <location>
        <position position="115"/>
    </location>
    <ligand>
        <name>substrate</name>
    </ligand>
</feature>